<comment type="caution">
    <text evidence="7">The sequence shown here is derived from an EMBL/GenBank/DDBJ whole genome shotgun (WGS) entry which is preliminary data.</text>
</comment>
<evidence type="ECO:0000256" key="5">
    <source>
        <dbReference type="ARBA" id="ARBA00023136"/>
    </source>
</evidence>
<keyword evidence="5 6" id="KW-0472">Membrane</keyword>
<keyword evidence="8" id="KW-1185">Reference proteome</keyword>
<organism evidence="7 8">
    <name type="scientific">Anaeroselena agilis</name>
    <dbReference type="NCBI Taxonomy" id="3063788"/>
    <lineage>
        <taxon>Bacteria</taxon>
        <taxon>Bacillati</taxon>
        <taxon>Bacillota</taxon>
        <taxon>Negativicutes</taxon>
        <taxon>Acetonemataceae</taxon>
        <taxon>Anaeroselena</taxon>
    </lineage>
</organism>
<dbReference type="Pfam" id="PF01810">
    <property type="entry name" value="LysE"/>
    <property type="match status" value="1"/>
</dbReference>
<evidence type="ECO:0000256" key="3">
    <source>
        <dbReference type="ARBA" id="ARBA00022692"/>
    </source>
</evidence>
<name>A0ABU3P141_9FIRM</name>
<gene>
    <name evidence="7" type="ORF">Q4T40_16050</name>
</gene>
<protein>
    <submittedName>
        <fullName evidence="7">LysE family transporter</fullName>
    </submittedName>
</protein>
<evidence type="ECO:0000256" key="1">
    <source>
        <dbReference type="ARBA" id="ARBA00004651"/>
    </source>
</evidence>
<keyword evidence="4 6" id="KW-1133">Transmembrane helix</keyword>
<dbReference type="RefSeq" id="WP_413781226.1">
    <property type="nucleotide sequence ID" value="NZ_JAUOZS010000001.1"/>
</dbReference>
<proteinExistence type="predicted"/>
<evidence type="ECO:0000256" key="4">
    <source>
        <dbReference type="ARBA" id="ARBA00022989"/>
    </source>
</evidence>
<dbReference type="PANTHER" id="PTHR30086">
    <property type="entry name" value="ARGININE EXPORTER PROTEIN ARGO"/>
    <property type="match status" value="1"/>
</dbReference>
<feature type="transmembrane region" description="Helical" evidence="6">
    <location>
        <begin position="40"/>
        <end position="64"/>
    </location>
</feature>
<evidence type="ECO:0000256" key="2">
    <source>
        <dbReference type="ARBA" id="ARBA00022475"/>
    </source>
</evidence>
<reference evidence="7 8" key="1">
    <citation type="submission" date="2023-07" db="EMBL/GenBank/DDBJ databases">
        <title>The novel representative of Negativicutes class, Anaeroselena agilis gen. nov. sp. nov.</title>
        <authorList>
            <person name="Prokofeva M.I."/>
            <person name="Elcheninov A.G."/>
            <person name="Klyukina A."/>
            <person name="Kublanov I.V."/>
            <person name="Frolov E.N."/>
            <person name="Podosokorskaya O.A."/>
        </authorList>
    </citation>
    <scope>NUCLEOTIDE SEQUENCE [LARGE SCALE GENOMIC DNA]</scope>
    <source>
        <strain evidence="7 8">4137-cl</strain>
    </source>
</reference>
<keyword evidence="3 6" id="KW-0812">Transmembrane</keyword>
<accession>A0ABU3P141</accession>
<evidence type="ECO:0000313" key="8">
    <source>
        <dbReference type="Proteomes" id="UP001254848"/>
    </source>
</evidence>
<sequence>METVAFIHGFVLALGLILPLGVQNVFVFSQGACQEKLGRTLPVVITAAVCDTLLILLAVLGVSVAVLNFIWLKLALLSAGVLFLAYMGWVTWRSAAAVEVEAGSEAWPVRRQVLFALSVSLLNPHAILDTIGVIGTSSLAYAGNVLAAFTFACVLVSWLWFALLAVAGRLTRALDASGAVLRLLNKVSAVIMWVSGIYLLHGLIVAFRAG</sequence>
<dbReference type="Proteomes" id="UP001254848">
    <property type="component" value="Unassembled WGS sequence"/>
</dbReference>
<keyword evidence="2" id="KW-1003">Cell membrane</keyword>
<feature type="transmembrane region" description="Helical" evidence="6">
    <location>
        <begin position="70"/>
        <end position="92"/>
    </location>
</feature>
<dbReference type="InterPro" id="IPR001123">
    <property type="entry name" value="LeuE-type"/>
</dbReference>
<dbReference type="PANTHER" id="PTHR30086:SF20">
    <property type="entry name" value="ARGININE EXPORTER PROTEIN ARGO-RELATED"/>
    <property type="match status" value="1"/>
</dbReference>
<feature type="transmembrane region" description="Helical" evidence="6">
    <location>
        <begin position="187"/>
        <end position="207"/>
    </location>
</feature>
<comment type="subcellular location">
    <subcellularLocation>
        <location evidence="1">Cell membrane</location>
        <topology evidence="1">Multi-pass membrane protein</topology>
    </subcellularLocation>
</comment>
<dbReference type="EMBL" id="JAUOZS010000001">
    <property type="protein sequence ID" value="MDT8902753.1"/>
    <property type="molecule type" value="Genomic_DNA"/>
</dbReference>
<feature type="transmembrane region" description="Helical" evidence="6">
    <location>
        <begin position="141"/>
        <end position="166"/>
    </location>
</feature>
<evidence type="ECO:0000313" key="7">
    <source>
        <dbReference type="EMBL" id="MDT8902753.1"/>
    </source>
</evidence>
<feature type="transmembrane region" description="Helical" evidence="6">
    <location>
        <begin position="113"/>
        <end position="135"/>
    </location>
</feature>
<evidence type="ECO:0000256" key="6">
    <source>
        <dbReference type="SAM" id="Phobius"/>
    </source>
</evidence>
<feature type="transmembrane region" description="Helical" evidence="6">
    <location>
        <begin position="6"/>
        <end position="28"/>
    </location>
</feature>